<dbReference type="AlphaFoldDB" id="A0AA88ED01"/>
<name>A0AA88ED01_FICCA</name>
<protein>
    <submittedName>
        <fullName evidence="2">Uncharacterized protein</fullName>
    </submittedName>
</protein>
<feature type="compositionally biased region" description="Low complexity" evidence="1">
    <location>
        <begin position="16"/>
        <end position="32"/>
    </location>
</feature>
<evidence type="ECO:0000256" key="1">
    <source>
        <dbReference type="SAM" id="MobiDB-lite"/>
    </source>
</evidence>
<feature type="region of interest" description="Disordered" evidence="1">
    <location>
        <begin position="16"/>
        <end position="36"/>
    </location>
</feature>
<evidence type="ECO:0000313" key="3">
    <source>
        <dbReference type="Proteomes" id="UP001187192"/>
    </source>
</evidence>
<proteinExistence type="predicted"/>
<reference evidence="2" key="1">
    <citation type="submission" date="2023-07" db="EMBL/GenBank/DDBJ databases">
        <title>draft genome sequence of fig (Ficus carica).</title>
        <authorList>
            <person name="Takahashi T."/>
            <person name="Nishimura K."/>
        </authorList>
    </citation>
    <scope>NUCLEOTIDE SEQUENCE</scope>
</reference>
<keyword evidence="3" id="KW-1185">Reference proteome</keyword>
<gene>
    <name evidence="2" type="ORF">TIFTF001_051944</name>
</gene>
<accession>A0AA88ED01</accession>
<organism evidence="2 3">
    <name type="scientific">Ficus carica</name>
    <name type="common">Common fig</name>
    <dbReference type="NCBI Taxonomy" id="3494"/>
    <lineage>
        <taxon>Eukaryota</taxon>
        <taxon>Viridiplantae</taxon>
        <taxon>Streptophyta</taxon>
        <taxon>Embryophyta</taxon>
        <taxon>Tracheophyta</taxon>
        <taxon>Spermatophyta</taxon>
        <taxon>Magnoliopsida</taxon>
        <taxon>eudicotyledons</taxon>
        <taxon>Gunneridae</taxon>
        <taxon>Pentapetalae</taxon>
        <taxon>rosids</taxon>
        <taxon>fabids</taxon>
        <taxon>Rosales</taxon>
        <taxon>Moraceae</taxon>
        <taxon>Ficeae</taxon>
        <taxon>Ficus</taxon>
    </lineage>
</organism>
<sequence>MSKSCLLASPALMMPSASSLQSTTSPLSSSPPGFGRNVREDISRMVLTSELKELPPLILSEYFSAKVTVRSKMAILKEI</sequence>
<comment type="caution">
    <text evidence="2">The sequence shown here is derived from an EMBL/GenBank/DDBJ whole genome shotgun (WGS) entry which is preliminary data.</text>
</comment>
<evidence type="ECO:0000313" key="2">
    <source>
        <dbReference type="EMBL" id="GMN72150.1"/>
    </source>
</evidence>
<dbReference type="Proteomes" id="UP001187192">
    <property type="component" value="Unassembled WGS sequence"/>
</dbReference>
<dbReference type="EMBL" id="BTGU01010275">
    <property type="protein sequence ID" value="GMN72150.1"/>
    <property type="molecule type" value="Genomic_DNA"/>
</dbReference>